<dbReference type="GeneID" id="106166347"/>
<sequence length="544" mass="60816">MAKHIIIVHGYLLSGSGSNIYSCNLTMQWKKQGHAVTVFCQDPQAGTYDWVDEFFTSKDEWPQHPPSPGQVRVVVPDIAGLLPVYNYNEYDGYTVKTIPNCSDEEIERHIEMTSREIRRAVTAWGCNQVLSNHALLSPVNTTRALEGTNVPFNIKIHGSALSFVIKPFPRYKKYALEAMAKCNKIIAGTRHVVKQVLDIFKEELDHDPKGDLDLKRKLVIVPPGMDPTVFSPLRDSIKNQESFRREVENHIAEKGDGRRAEKINFPALSSSSSEAHSKLVELGTTYDQRVVDADLLSRLPTFSPDEPVIMYIGHFLHTKGVAEILLSFPAIVKRLPKARLLLVGYGTFREHLMLMINAMTTGDINLFKAAAHSPDERGKPFLDSSIEIDKYFRQLEPSEVSRITVTGYLNHTELGFILPLASVLVVASKWSEAFGMVAVEAMSAGVLPLCVYHSGLVDVLDRVKETDPELESLMHMEIKNGGDFELGSGASFMEVFTPKVLEILQHLFPATGGKEIRALTSERLREVAVSTWSWDGICKKLLEL</sequence>
<dbReference type="InterPro" id="IPR050194">
    <property type="entry name" value="Glycosyltransferase_grp1"/>
</dbReference>
<name>A0A1S3IQ36_LINAN</name>
<dbReference type="KEGG" id="lak:106166347"/>
<evidence type="ECO:0000313" key="4">
    <source>
        <dbReference type="RefSeq" id="XP_013400334.1"/>
    </source>
</evidence>
<dbReference type="GO" id="GO:0016757">
    <property type="term" value="F:glycosyltransferase activity"/>
    <property type="evidence" value="ECO:0007669"/>
    <property type="project" value="UniProtKB-KW"/>
</dbReference>
<dbReference type="RefSeq" id="XP_013400334.1">
    <property type="nucleotide sequence ID" value="XM_013544880.1"/>
</dbReference>
<protein>
    <submittedName>
        <fullName evidence="4 5">Uncharacterized protein LOC106166347</fullName>
    </submittedName>
</protein>
<dbReference type="Pfam" id="PF00534">
    <property type="entry name" value="Glycos_transf_1"/>
    <property type="match status" value="1"/>
</dbReference>
<dbReference type="OrthoDB" id="5948783at2759"/>
<feature type="domain" description="Glycosyl transferase family 1" evidence="2">
    <location>
        <begin position="402"/>
        <end position="460"/>
    </location>
</feature>
<organism evidence="3 5">
    <name type="scientific">Lingula anatina</name>
    <name type="common">Brachiopod</name>
    <name type="synonym">Lingula unguis</name>
    <dbReference type="NCBI Taxonomy" id="7574"/>
    <lineage>
        <taxon>Eukaryota</taxon>
        <taxon>Metazoa</taxon>
        <taxon>Spiralia</taxon>
        <taxon>Lophotrochozoa</taxon>
        <taxon>Brachiopoda</taxon>
        <taxon>Linguliformea</taxon>
        <taxon>Lingulata</taxon>
        <taxon>Lingulida</taxon>
        <taxon>Linguloidea</taxon>
        <taxon>Lingulidae</taxon>
        <taxon>Lingula</taxon>
    </lineage>
</organism>
<dbReference type="SUPFAM" id="SSF53756">
    <property type="entry name" value="UDP-Glycosyltransferase/glycogen phosphorylase"/>
    <property type="match status" value="1"/>
</dbReference>
<dbReference type="InterPro" id="IPR001296">
    <property type="entry name" value="Glyco_trans_1"/>
</dbReference>
<keyword evidence="1" id="KW-0328">Glycosyltransferase</keyword>
<gene>
    <name evidence="4 5" type="primary">LOC106166347</name>
</gene>
<dbReference type="RefSeq" id="XP_013400335.1">
    <property type="nucleotide sequence ID" value="XM_013544881.1"/>
</dbReference>
<reference evidence="4 5" key="1">
    <citation type="submission" date="2025-04" db="UniProtKB">
        <authorList>
            <consortium name="RefSeq"/>
        </authorList>
    </citation>
    <scope>IDENTIFICATION</scope>
    <source>
        <tissue evidence="4 5">Gonads</tissue>
    </source>
</reference>
<accession>A0A1S3IQ36</accession>
<evidence type="ECO:0000313" key="5">
    <source>
        <dbReference type="RefSeq" id="XP_013400335.1"/>
    </source>
</evidence>
<keyword evidence="1" id="KW-0808">Transferase</keyword>
<dbReference type="Gene3D" id="3.40.50.2000">
    <property type="entry name" value="Glycogen Phosphorylase B"/>
    <property type="match status" value="2"/>
</dbReference>
<keyword evidence="3" id="KW-1185">Reference proteome</keyword>
<evidence type="ECO:0000313" key="3">
    <source>
        <dbReference type="Proteomes" id="UP000085678"/>
    </source>
</evidence>
<evidence type="ECO:0000259" key="2">
    <source>
        <dbReference type="Pfam" id="PF00534"/>
    </source>
</evidence>
<evidence type="ECO:0000256" key="1">
    <source>
        <dbReference type="ARBA" id="ARBA00022676"/>
    </source>
</evidence>
<proteinExistence type="predicted"/>
<dbReference type="PANTHER" id="PTHR45947">
    <property type="entry name" value="SULFOQUINOVOSYL TRANSFERASE SQD2"/>
    <property type="match status" value="1"/>
</dbReference>
<dbReference type="Proteomes" id="UP000085678">
    <property type="component" value="Unplaced"/>
</dbReference>
<dbReference type="PANTHER" id="PTHR45947:SF3">
    <property type="entry name" value="SULFOQUINOVOSYL TRANSFERASE SQD2"/>
    <property type="match status" value="1"/>
</dbReference>
<dbReference type="AlphaFoldDB" id="A0A1S3IQ36"/>